<gene>
    <name evidence="2" type="ORF">CDAR_382031</name>
</gene>
<name>A0AAV4V4R9_9ARAC</name>
<organism evidence="2 3">
    <name type="scientific">Caerostris darwini</name>
    <dbReference type="NCBI Taxonomy" id="1538125"/>
    <lineage>
        <taxon>Eukaryota</taxon>
        <taxon>Metazoa</taxon>
        <taxon>Ecdysozoa</taxon>
        <taxon>Arthropoda</taxon>
        <taxon>Chelicerata</taxon>
        <taxon>Arachnida</taxon>
        <taxon>Araneae</taxon>
        <taxon>Araneomorphae</taxon>
        <taxon>Entelegynae</taxon>
        <taxon>Araneoidea</taxon>
        <taxon>Araneidae</taxon>
        <taxon>Caerostris</taxon>
    </lineage>
</organism>
<evidence type="ECO:0000313" key="2">
    <source>
        <dbReference type="EMBL" id="GIY65286.1"/>
    </source>
</evidence>
<dbReference type="Proteomes" id="UP001054837">
    <property type="component" value="Unassembled WGS sequence"/>
</dbReference>
<dbReference type="EMBL" id="BPLQ01012408">
    <property type="protein sequence ID" value="GIY65286.1"/>
    <property type="molecule type" value="Genomic_DNA"/>
</dbReference>
<reference evidence="2 3" key="1">
    <citation type="submission" date="2021-06" db="EMBL/GenBank/DDBJ databases">
        <title>Caerostris darwini draft genome.</title>
        <authorList>
            <person name="Kono N."/>
            <person name="Arakawa K."/>
        </authorList>
    </citation>
    <scope>NUCLEOTIDE SEQUENCE [LARGE SCALE GENOMIC DNA]</scope>
</reference>
<evidence type="ECO:0000313" key="3">
    <source>
        <dbReference type="Proteomes" id="UP001054837"/>
    </source>
</evidence>
<accession>A0AAV4V4R9</accession>
<comment type="caution">
    <text evidence="2">The sequence shown here is derived from an EMBL/GenBank/DDBJ whole genome shotgun (WGS) entry which is preliminary data.</text>
</comment>
<sequence length="116" mass="13296">MQIIICQKKEQATNREQLQKGRLQHPTPIPPGDPSLDFPFRPSNYTSNRKVCPGSLWASHRFKSKQGLGLQLKSSANGKRIRRFPCIKRRDINSQYWLAGMRVKSNGLFRIESAVC</sequence>
<proteinExistence type="predicted"/>
<evidence type="ECO:0000256" key="1">
    <source>
        <dbReference type="SAM" id="MobiDB-lite"/>
    </source>
</evidence>
<feature type="region of interest" description="Disordered" evidence="1">
    <location>
        <begin position="14"/>
        <end position="36"/>
    </location>
</feature>
<dbReference type="AlphaFoldDB" id="A0AAV4V4R9"/>
<protein>
    <submittedName>
        <fullName evidence="2">Uncharacterized protein</fullName>
    </submittedName>
</protein>
<keyword evidence="3" id="KW-1185">Reference proteome</keyword>